<evidence type="ECO:0000256" key="7">
    <source>
        <dbReference type="HAMAP-Rule" id="MF_00300"/>
    </source>
</evidence>
<dbReference type="Proteomes" id="UP000005709">
    <property type="component" value="Unassembled WGS sequence"/>
</dbReference>
<dbReference type="GO" id="GO:0004107">
    <property type="term" value="F:chorismate synthase activity"/>
    <property type="evidence" value="ECO:0007669"/>
    <property type="project" value="UniProtKB-UniRule"/>
</dbReference>
<dbReference type="GO" id="GO:0010181">
    <property type="term" value="F:FMN binding"/>
    <property type="evidence" value="ECO:0007669"/>
    <property type="project" value="TreeGrafter"/>
</dbReference>
<dbReference type="EC" id="4.2.3.5" evidence="3 7"/>
<dbReference type="InterPro" id="IPR035904">
    <property type="entry name" value="Chorismate_synth_AroC_sf"/>
</dbReference>
<comment type="function">
    <text evidence="7">Catalyzes the anti-1,4-elimination of the C-3 phosphate and the C-6 proR hydrogen from 5-enolpyruvylshikimate-3-phosphate (EPSP) to yield chorismate, which is the branch point compound that serves as the starting substrate for the three terminal pathways of aromatic amino acid biosynthesis. This reaction introduces a second double bond into the aromatic ring system.</text>
</comment>
<keyword evidence="6 7" id="KW-0456">Lyase</keyword>
<comment type="subunit">
    <text evidence="7">Homotetramer.</text>
</comment>
<dbReference type="InterPro" id="IPR000453">
    <property type="entry name" value="Chorismate_synth"/>
</dbReference>
<name>C8PI52_9BACT</name>
<keyword evidence="7" id="KW-0521">NADP</keyword>
<dbReference type="PIRSF" id="PIRSF001456">
    <property type="entry name" value="Chorismate_synth"/>
    <property type="match status" value="1"/>
</dbReference>
<dbReference type="RefSeq" id="WP_005871471.1">
    <property type="nucleotide sequence ID" value="NZ_ACYG01000025.1"/>
</dbReference>
<dbReference type="PANTHER" id="PTHR21085">
    <property type="entry name" value="CHORISMATE SYNTHASE"/>
    <property type="match status" value="1"/>
</dbReference>
<dbReference type="PROSITE" id="PS00788">
    <property type="entry name" value="CHORISMATE_SYNTHASE_2"/>
    <property type="match status" value="1"/>
</dbReference>
<dbReference type="SUPFAM" id="SSF103263">
    <property type="entry name" value="Chorismate synthase, AroC"/>
    <property type="match status" value="1"/>
</dbReference>
<protein>
    <recommendedName>
        <fullName evidence="3 7">Chorismate synthase</fullName>
        <shortName evidence="7">CS</shortName>
        <ecNumber evidence="3 7">4.2.3.5</ecNumber>
    </recommendedName>
    <alternativeName>
        <fullName evidence="7">5-enolpyruvylshikimate-3-phosphate phospholyase</fullName>
    </alternativeName>
</protein>
<sequence length="371" mass="39000">MNTFGERLRLSTFGESHGTAIGGVLDGLPAGLEIEISNIQSELDRRKPGGKYATPRKEADEIEILSGIFDGRSTGAPIGFIIRNANQHSKDYENLKDIFRPAHADFSYFAKYGLRDYRGGGRASARETAVRVAAGAFAQILLNHFKISVKSGICGVGEIYAENLDFDFAQNSEIFALDPAVESAQKELILSVKNAGDSIGGYVLTRVTGVPAGLGEPLYGKLDAALAGAMMGINGVKAVQIGAGVKASTLKGSENNDFMCASNDAIRTNGGKIGANFASNNAGGILGGISSGTPIEITTHFKPTPSIFMAQRSVDVRGTDAVCELRGRHDPCIAVRGSVVATAMARLAIADALLLNASATLGNLKRIYGED</sequence>
<dbReference type="NCBIfam" id="TIGR00033">
    <property type="entry name" value="aroC"/>
    <property type="match status" value="1"/>
</dbReference>
<keyword evidence="7" id="KW-0285">Flavoprotein</keyword>
<evidence type="ECO:0000256" key="1">
    <source>
        <dbReference type="ARBA" id="ARBA00005044"/>
    </source>
</evidence>
<reference evidence="9 10" key="1">
    <citation type="submission" date="2009-07" db="EMBL/GenBank/DDBJ databases">
        <authorList>
            <person name="Madupu R."/>
            <person name="Sebastian Y."/>
            <person name="Durkin A.S."/>
            <person name="Torralba M."/>
            <person name="Methe B."/>
            <person name="Sutton G.G."/>
            <person name="Strausberg R.L."/>
            <person name="Nelson K.E."/>
        </authorList>
    </citation>
    <scope>NUCLEOTIDE SEQUENCE [LARGE SCALE GENOMIC DNA]</scope>
    <source>
        <strain evidence="9 10">RM3268</strain>
    </source>
</reference>
<dbReference type="STRING" id="824.CGRAC_0134"/>
<dbReference type="OrthoDB" id="9771806at2"/>
<dbReference type="Pfam" id="PF01264">
    <property type="entry name" value="Chorismate_synt"/>
    <property type="match status" value="1"/>
</dbReference>
<dbReference type="GO" id="GO:0008652">
    <property type="term" value="P:amino acid biosynthetic process"/>
    <property type="evidence" value="ECO:0007669"/>
    <property type="project" value="UniProtKB-KW"/>
</dbReference>
<evidence type="ECO:0000256" key="2">
    <source>
        <dbReference type="ARBA" id="ARBA00008014"/>
    </source>
</evidence>
<comment type="catalytic activity">
    <reaction evidence="7 8">
        <text>5-O-(1-carboxyvinyl)-3-phosphoshikimate = chorismate + phosphate</text>
        <dbReference type="Rhea" id="RHEA:21020"/>
        <dbReference type="ChEBI" id="CHEBI:29748"/>
        <dbReference type="ChEBI" id="CHEBI:43474"/>
        <dbReference type="ChEBI" id="CHEBI:57701"/>
        <dbReference type="EC" id="4.2.3.5"/>
    </reaction>
</comment>
<keyword evidence="4 7" id="KW-0028">Amino-acid biosynthesis</keyword>
<keyword evidence="7" id="KW-0288">FMN</keyword>
<dbReference type="UniPathway" id="UPA00053">
    <property type="reaction ID" value="UER00090"/>
</dbReference>
<dbReference type="CDD" id="cd07304">
    <property type="entry name" value="Chorismate_synthase"/>
    <property type="match status" value="1"/>
</dbReference>
<accession>C8PI52</accession>
<keyword evidence="10" id="KW-1185">Reference proteome</keyword>
<proteinExistence type="inferred from homology"/>
<dbReference type="PROSITE" id="PS00787">
    <property type="entry name" value="CHORISMATE_SYNTHASE_1"/>
    <property type="match status" value="1"/>
</dbReference>
<dbReference type="PANTHER" id="PTHR21085:SF0">
    <property type="entry name" value="CHORISMATE SYNTHASE"/>
    <property type="match status" value="1"/>
</dbReference>
<feature type="binding site" evidence="7">
    <location>
        <begin position="302"/>
        <end position="306"/>
    </location>
    <ligand>
        <name>FMN</name>
        <dbReference type="ChEBI" id="CHEBI:58210"/>
    </ligand>
</feature>
<evidence type="ECO:0000256" key="6">
    <source>
        <dbReference type="ARBA" id="ARBA00023239"/>
    </source>
</evidence>
<keyword evidence="7" id="KW-0274">FAD</keyword>
<comment type="cofactor">
    <cofactor evidence="7 8">
        <name>FMNH2</name>
        <dbReference type="ChEBI" id="CHEBI:57618"/>
    </cofactor>
    <text evidence="7 8">Reduced FMN (FMNH(2)).</text>
</comment>
<dbReference type="NCBIfam" id="NF003793">
    <property type="entry name" value="PRK05382.1"/>
    <property type="match status" value="1"/>
</dbReference>
<dbReference type="AlphaFoldDB" id="C8PI52"/>
<gene>
    <name evidence="7 9" type="primary">aroC</name>
    <name evidence="9" type="ORF">CAMGR0001_0033</name>
</gene>
<dbReference type="GO" id="GO:0009423">
    <property type="term" value="P:chorismate biosynthetic process"/>
    <property type="evidence" value="ECO:0007669"/>
    <property type="project" value="UniProtKB-UniRule"/>
</dbReference>
<dbReference type="HAMAP" id="MF_00300">
    <property type="entry name" value="Chorismate_synth"/>
    <property type="match status" value="1"/>
</dbReference>
<dbReference type="EMBL" id="ACYG01000025">
    <property type="protein sequence ID" value="EEV17442.1"/>
    <property type="molecule type" value="Genomic_DNA"/>
</dbReference>
<feature type="binding site" evidence="7">
    <location>
        <begin position="122"/>
        <end position="124"/>
    </location>
    <ligand>
        <name>FMN</name>
        <dbReference type="ChEBI" id="CHEBI:58210"/>
    </ligand>
</feature>
<feature type="binding site" evidence="7">
    <location>
        <position position="51"/>
    </location>
    <ligand>
        <name>NADP(+)</name>
        <dbReference type="ChEBI" id="CHEBI:58349"/>
    </ligand>
</feature>
<organism evidence="9 10">
    <name type="scientific">Campylobacter gracilis RM3268</name>
    <dbReference type="NCBI Taxonomy" id="553220"/>
    <lineage>
        <taxon>Bacteria</taxon>
        <taxon>Pseudomonadati</taxon>
        <taxon>Campylobacterota</taxon>
        <taxon>Epsilonproteobacteria</taxon>
        <taxon>Campylobacterales</taxon>
        <taxon>Campylobacteraceae</taxon>
        <taxon>Campylobacter</taxon>
    </lineage>
</organism>
<evidence type="ECO:0000313" key="9">
    <source>
        <dbReference type="EMBL" id="EEV17442.1"/>
    </source>
</evidence>
<evidence type="ECO:0000256" key="8">
    <source>
        <dbReference type="RuleBase" id="RU000605"/>
    </source>
</evidence>
<feature type="binding site" evidence="7">
    <location>
        <begin position="234"/>
        <end position="235"/>
    </location>
    <ligand>
        <name>FMN</name>
        <dbReference type="ChEBI" id="CHEBI:58210"/>
    </ligand>
</feature>
<dbReference type="GO" id="GO:0005829">
    <property type="term" value="C:cytosol"/>
    <property type="evidence" value="ECO:0007669"/>
    <property type="project" value="TreeGrafter"/>
</dbReference>
<evidence type="ECO:0000256" key="3">
    <source>
        <dbReference type="ARBA" id="ARBA00013036"/>
    </source>
</evidence>
<evidence type="ECO:0000313" key="10">
    <source>
        <dbReference type="Proteomes" id="UP000005709"/>
    </source>
</evidence>
<comment type="similarity">
    <text evidence="2 7 8">Belongs to the chorismate synthase family.</text>
</comment>
<keyword evidence="5 7" id="KW-0057">Aromatic amino acid biosynthesis</keyword>
<dbReference type="InterPro" id="IPR020541">
    <property type="entry name" value="Chorismate_synthase_CS"/>
</dbReference>
<feature type="binding site" evidence="7">
    <location>
        <position position="46"/>
    </location>
    <ligand>
        <name>NADP(+)</name>
        <dbReference type="ChEBI" id="CHEBI:58349"/>
    </ligand>
</feature>
<feature type="binding site" evidence="7">
    <location>
        <position position="328"/>
    </location>
    <ligand>
        <name>FMN</name>
        <dbReference type="ChEBI" id="CHEBI:58210"/>
    </ligand>
</feature>
<dbReference type="eggNOG" id="COG0082">
    <property type="taxonomic scope" value="Bacteria"/>
</dbReference>
<evidence type="ECO:0000256" key="4">
    <source>
        <dbReference type="ARBA" id="ARBA00022605"/>
    </source>
</evidence>
<dbReference type="GO" id="GO:0009073">
    <property type="term" value="P:aromatic amino acid family biosynthetic process"/>
    <property type="evidence" value="ECO:0007669"/>
    <property type="project" value="UniProtKB-KW"/>
</dbReference>
<feature type="binding site" evidence="7">
    <location>
        <position position="287"/>
    </location>
    <ligand>
        <name>FMN</name>
        <dbReference type="ChEBI" id="CHEBI:58210"/>
    </ligand>
</feature>
<comment type="pathway">
    <text evidence="1 7 8">Metabolic intermediate biosynthesis; chorismate biosynthesis; chorismate from D-erythrose 4-phosphate and phosphoenolpyruvate: step 7/7.</text>
</comment>
<comment type="caution">
    <text evidence="9">The sequence shown here is derived from an EMBL/GenBank/DDBJ whole genome shotgun (WGS) entry which is preliminary data.</text>
</comment>
<evidence type="ECO:0000256" key="5">
    <source>
        <dbReference type="ARBA" id="ARBA00023141"/>
    </source>
</evidence>
<dbReference type="Gene3D" id="3.60.150.10">
    <property type="entry name" value="Chorismate synthase AroC"/>
    <property type="match status" value="1"/>
</dbReference>